<evidence type="ECO:0000313" key="3">
    <source>
        <dbReference type="EMBL" id="VAW77233.1"/>
    </source>
</evidence>
<keyword evidence="2" id="KW-0802">TPR repeat</keyword>
<evidence type="ECO:0000256" key="1">
    <source>
        <dbReference type="ARBA" id="ARBA00022737"/>
    </source>
</evidence>
<dbReference type="InterPro" id="IPR051685">
    <property type="entry name" value="Ycf3/AcsC/BcsC/TPR_MFPF"/>
</dbReference>
<keyword evidence="1" id="KW-0677">Repeat</keyword>
<accession>A0A3B0YM69</accession>
<dbReference type="PROSITE" id="PS50005">
    <property type="entry name" value="TPR"/>
    <property type="match status" value="2"/>
</dbReference>
<organism evidence="3">
    <name type="scientific">hydrothermal vent metagenome</name>
    <dbReference type="NCBI Taxonomy" id="652676"/>
    <lineage>
        <taxon>unclassified sequences</taxon>
        <taxon>metagenomes</taxon>
        <taxon>ecological metagenomes</taxon>
    </lineage>
</organism>
<dbReference type="Gene3D" id="1.25.40.10">
    <property type="entry name" value="Tetratricopeptide repeat domain"/>
    <property type="match status" value="1"/>
</dbReference>
<reference evidence="3" key="1">
    <citation type="submission" date="2018-06" db="EMBL/GenBank/DDBJ databases">
        <authorList>
            <person name="Zhirakovskaya E."/>
        </authorList>
    </citation>
    <scope>NUCLEOTIDE SEQUENCE</scope>
</reference>
<dbReference type="PROSITE" id="PS51257">
    <property type="entry name" value="PROKAR_LIPOPROTEIN"/>
    <property type="match status" value="1"/>
</dbReference>
<dbReference type="InterPro" id="IPR011990">
    <property type="entry name" value="TPR-like_helical_dom_sf"/>
</dbReference>
<gene>
    <name evidence="3" type="ORF">MNBD_GAMMA15-233</name>
</gene>
<sequence>MKKGKTLLPHFNKALLIVALTLFASACSSIRVPGIQTSSEGVDKAPVKKEVKLPRGYDNALVLMQSGDYQAAIPVLNAFIAKRPKLAGPQLNLGIAYRLTGQDDAASDALNQALKLNPSNPAIWHQMAILYRKQGDFDAALDAYGKALQLDQNYALAHRNIGILYDLYLQKPALALQHYRNYLALNGEEDKTVSRWIVDLERRSGSTQAGVAQ</sequence>
<dbReference type="Pfam" id="PF14559">
    <property type="entry name" value="TPR_19"/>
    <property type="match status" value="1"/>
</dbReference>
<dbReference type="InterPro" id="IPR019734">
    <property type="entry name" value="TPR_rpt"/>
</dbReference>
<dbReference type="PANTHER" id="PTHR44943">
    <property type="entry name" value="CELLULOSE SYNTHASE OPERON PROTEIN C"/>
    <property type="match status" value="1"/>
</dbReference>
<protein>
    <submittedName>
        <fullName evidence="3">Uncharacterized protein</fullName>
    </submittedName>
</protein>
<dbReference type="SUPFAM" id="SSF48452">
    <property type="entry name" value="TPR-like"/>
    <property type="match status" value="1"/>
</dbReference>
<dbReference type="AlphaFoldDB" id="A0A3B0YM69"/>
<dbReference type="EMBL" id="UOFN01000075">
    <property type="protein sequence ID" value="VAW77233.1"/>
    <property type="molecule type" value="Genomic_DNA"/>
</dbReference>
<dbReference type="Pfam" id="PF13414">
    <property type="entry name" value="TPR_11"/>
    <property type="match status" value="1"/>
</dbReference>
<dbReference type="SMART" id="SM00028">
    <property type="entry name" value="TPR"/>
    <property type="match status" value="3"/>
</dbReference>
<proteinExistence type="predicted"/>
<dbReference type="PROSITE" id="PS50293">
    <property type="entry name" value="TPR_REGION"/>
    <property type="match status" value="1"/>
</dbReference>
<evidence type="ECO:0000256" key="2">
    <source>
        <dbReference type="ARBA" id="ARBA00022803"/>
    </source>
</evidence>
<name>A0A3B0YM69_9ZZZZ</name>
<dbReference type="PANTHER" id="PTHR44943:SF8">
    <property type="entry name" value="TPR REPEAT-CONTAINING PROTEIN MJ0263"/>
    <property type="match status" value="1"/>
</dbReference>